<feature type="transmembrane region" description="Helical" evidence="25">
    <location>
        <begin position="303"/>
        <end position="325"/>
    </location>
</feature>
<dbReference type="PANTHER" id="PTHR10422:SF18">
    <property type="entry name" value="CYTOCHROME C OXIDASE SUBUNIT 1"/>
    <property type="match status" value="1"/>
</dbReference>
<protein>
    <recommendedName>
        <fullName evidence="8 24">Cytochrome c oxidase subunit 1</fullName>
        <ecNumber evidence="7 24">7.1.1.9</ecNumber>
    </recommendedName>
</protein>
<sequence>MLPRQWLFSTNHKDIGTLYFIFGAWSGMVGTSLSLLIRAELGQPGSLIGDDQIYNVIVTAHAFVMIFFMVMPIMIGGFGNWLVPLMLGAPDMAFPRMNNMSFWLLPPSLTLLLASSLVENGAGTGWTVYPPLSAGIAHAGSSVDMAIFSLHLAGVSSILGAVNFITTVINMRSAGMTLDRMPLFVWAVVITALLLLLSLPVLAGAITMLLTDRNLNTSFFDPAGGGDPILYQHLFWFFGHPEVYILILPGFGLISHIISQESGKKEAFGSLGMIYAMLSIGLLGFVVWAHHMFTVGMDVDTRAYFTSATMIIAVPTGIKIFSWLATLHGSQLNYSPALLWALGFVFLFTIGGLTGVVLANSSVDIILHDTYYVVAHFHYVLSMGAVFAIMAGFIQWYPLFTGLTMNPHWLKIQFCIMFLGVNLTFFPQHFLGLAGMPRRYSDYPDAYTTWNVVSSIGSSISFIGVLFFLFIIWESMITNRIALFPLQMTTSIEWYQNLPPAEHSYSELPMLSG</sequence>
<evidence type="ECO:0000256" key="13">
    <source>
        <dbReference type="ARBA" id="ARBA00022723"/>
    </source>
</evidence>
<evidence type="ECO:0000256" key="7">
    <source>
        <dbReference type="ARBA" id="ARBA00012949"/>
    </source>
</evidence>
<dbReference type="InterPro" id="IPR036927">
    <property type="entry name" value="Cyt_c_oxase-like_su1_sf"/>
</dbReference>
<evidence type="ECO:0000256" key="19">
    <source>
        <dbReference type="ARBA" id="ARBA00023004"/>
    </source>
</evidence>
<dbReference type="EMBL" id="MH085450">
    <property type="protein sequence ID" value="QEH58818.1"/>
    <property type="molecule type" value="Genomic_DNA"/>
</dbReference>
<evidence type="ECO:0000313" key="27">
    <source>
        <dbReference type="EMBL" id="QEH58818.1"/>
    </source>
</evidence>
<keyword evidence="20 24" id="KW-0186">Copper</keyword>
<evidence type="ECO:0000256" key="15">
    <source>
        <dbReference type="ARBA" id="ARBA00022842"/>
    </source>
</evidence>
<keyword evidence="22 24" id="KW-0472">Membrane</keyword>
<keyword evidence="18 25" id="KW-1133">Transmembrane helix</keyword>
<dbReference type="GO" id="GO:0006123">
    <property type="term" value="P:mitochondrial electron transport, cytochrome c to oxygen"/>
    <property type="evidence" value="ECO:0007669"/>
    <property type="project" value="TreeGrafter"/>
</dbReference>
<dbReference type="Pfam" id="PF00115">
    <property type="entry name" value="COX1"/>
    <property type="match status" value="1"/>
</dbReference>
<dbReference type="CDD" id="cd01663">
    <property type="entry name" value="Cyt_c_Oxidase_I"/>
    <property type="match status" value="1"/>
</dbReference>
<dbReference type="GO" id="GO:0045277">
    <property type="term" value="C:respiratory chain complex IV"/>
    <property type="evidence" value="ECO:0007669"/>
    <property type="project" value="InterPro"/>
</dbReference>
<evidence type="ECO:0000256" key="14">
    <source>
        <dbReference type="ARBA" id="ARBA00022792"/>
    </source>
</evidence>
<dbReference type="PROSITE" id="PS00077">
    <property type="entry name" value="COX1_CUB"/>
    <property type="match status" value="1"/>
</dbReference>
<dbReference type="InterPro" id="IPR023615">
    <property type="entry name" value="Cyt_c_Oxase_su1_BS"/>
</dbReference>
<feature type="transmembrane region" description="Helical" evidence="25">
    <location>
        <begin position="412"/>
        <end position="430"/>
    </location>
</feature>
<feature type="transmembrane region" description="Helical" evidence="25">
    <location>
        <begin position="379"/>
        <end position="400"/>
    </location>
</feature>
<keyword evidence="10 24" id="KW-0349">Heme</keyword>
<feature type="transmembrane region" description="Helical" evidence="25">
    <location>
        <begin position="57"/>
        <end position="83"/>
    </location>
</feature>
<feature type="transmembrane region" description="Helical" evidence="25">
    <location>
        <begin position="337"/>
        <end position="359"/>
    </location>
</feature>
<evidence type="ECO:0000256" key="23">
    <source>
        <dbReference type="ARBA" id="ARBA00049512"/>
    </source>
</evidence>
<keyword evidence="14 24" id="KW-0999">Mitochondrion inner membrane</keyword>
<evidence type="ECO:0000256" key="12">
    <source>
        <dbReference type="ARBA" id="ARBA00022692"/>
    </source>
</evidence>
<dbReference type="GO" id="GO:0020037">
    <property type="term" value="F:heme binding"/>
    <property type="evidence" value="ECO:0007669"/>
    <property type="project" value="InterPro"/>
</dbReference>
<feature type="transmembrane region" description="Helical" evidence="25">
    <location>
        <begin position="230"/>
        <end position="255"/>
    </location>
</feature>
<dbReference type="RefSeq" id="YP_009692418.1">
    <property type="nucleotide sequence ID" value="NC_044719.1"/>
</dbReference>
<evidence type="ECO:0000256" key="17">
    <source>
        <dbReference type="ARBA" id="ARBA00022982"/>
    </source>
</evidence>
<geneLocation type="mitochondrion" evidence="27"/>
<comment type="catalytic activity">
    <reaction evidence="23">
        <text>4 Fe(II)-[cytochrome c] + O2 + 8 H(+)(in) = 4 Fe(III)-[cytochrome c] + 2 H2O + 4 H(+)(out)</text>
        <dbReference type="Rhea" id="RHEA:11436"/>
        <dbReference type="Rhea" id="RHEA-COMP:10350"/>
        <dbReference type="Rhea" id="RHEA-COMP:14399"/>
        <dbReference type="ChEBI" id="CHEBI:15377"/>
        <dbReference type="ChEBI" id="CHEBI:15378"/>
        <dbReference type="ChEBI" id="CHEBI:15379"/>
        <dbReference type="ChEBI" id="CHEBI:29033"/>
        <dbReference type="ChEBI" id="CHEBI:29034"/>
        <dbReference type="EC" id="7.1.1.9"/>
    </reaction>
    <physiologicalReaction direction="left-to-right" evidence="23">
        <dbReference type="Rhea" id="RHEA:11437"/>
    </physiologicalReaction>
</comment>
<evidence type="ECO:0000256" key="10">
    <source>
        <dbReference type="ARBA" id="ARBA00022617"/>
    </source>
</evidence>
<keyword evidence="12 24" id="KW-0812">Transmembrane</keyword>
<evidence type="ECO:0000256" key="25">
    <source>
        <dbReference type="SAM" id="Phobius"/>
    </source>
</evidence>
<proteinExistence type="inferred from homology"/>
<gene>
    <name evidence="27" type="primary">COX1</name>
</gene>
<name>A0A5B9XWP0_9NEOP</name>
<dbReference type="GO" id="GO:0015990">
    <property type="term" value="P:electron transport coupled proton transport"/>
    <property type="evidence" value="ECO:0007669"/>
    <property type="project" value="TreeGrafter"/>
</dbReference>
<feature type="transmembrane region" description="Helical" evidence="25">
    <location>
        <begin position="16"/>
        <end position="37"/>
    </location>
</feature>
<dbReference type="PRINTS" id="PR01165">
    <property type="entry name" value="CYCOXIDASEI"/>
</dbReference>
<comment type="similarity">
    <text evidence="5 24">Belongs to the heme-copper respiratory oxidase family.</text>
</comment>
<comment type="subunit">
    <text evidence="6">Component of the cytochrome c oxidase (complex IV, CIV), a multisubunit enzyme composed of a catalytic core of 3 subunits and several supernumerary subunits. The complex exists as a monomer or a dimer and forms supercomplexes (SCs) in the inner mitochondrial membrane with ubiquinol-cytochrome c oxidoreductase (cytochrome b-c1 complex, complex III, CIII).</text>
</comment>
<dbReference type="GO" id="GO:0005743">
    <property type="term" value="C:mitochondrial inner membrane"/>
    <property type="evidence" value="ECO:0007669"/>
    <property type="project" value="UniProtKB-SubCell"/>
</dbReference>
<dbReference type="GO" id="GO:0046872">
    <property type="term" value="F:metal ion binding"/>
    <property type="evidence" value="ECO:0007669"/>
    <property type="project" value="UniProtKB-KW"/>
</dbReference>
<feature type="transmembrane region" description="Helical" evidence="25">
    <location>
        <begin position="450"/>
        <end position="473"/>
    </location>
</feature>
<accession>A0A5B9XWP0</accession>
<evidence type="ECO:0000256" key="20">
    <source>
        <dbReference type="ARBA" id="ARBA00023008"/>
    </source>
</evidence>
<evidence type="ECO:0000256" key="22">
    <source>
        <dbReference type="ARBA" id="ARBA00023136"/>
    </source>
</evidence>
<comment type="function">
    <text evidence="24">Component of the cytochrome c oxidase, the last enzyme in the mitochondrial electron transport chain which drives oxidative phosphorylation. The respiratory chain contains 3 multisubunit complexes succinate dehydrogenase (complex II, CII), ubiquinol-cytochrome c oxidoreductase (cytochrome b-c1 complex, complex III, CIII) and cytochrome c oxidase (complex IV, CIV), that cooperate to transfer electrons derived from NADH and succinate to molecular oxygen, creating an electrochemical gradient over the inner membrane that drives transmembrane transport and the ATP synthase. Cytochrome c oxidase is the component of the respiratory chain that catalyzes the reduction of oxygen to water. Electrons originating from reduced cytochrome c in the intermembrane space (IMS) are transferred via the dinuclear copper A center (CU(A)) of subunit 2 and heme A of subunit 1 to the active site in subunit 1, a binuclear center (BNC) formed by heme A3 and copper B (CU(B)). The BNC reduces molecular oxygen to 2 water molecules using 4 electrons from cytochrome c in the IMS and 4 protons from the mitochondrial matrix.</text>
</comment>
<reference evidence="27" key="1">
    <citation type="journal article" date="2019" name="Zookeys">
        <title>Mitochondrial genomes of the stoneflies Mesonemourametafiligera and Mesonemouratritaenia (Plecoptera, Nemouridae), with a phylogenetic analysis of Nemouroidea.</title>
        <authorList>
            <person name="Cao J.J."/>
            <person name="Wang Y."/>
            <person name="Huang Y.R."/>
            <person name="Li W.H."/>
        </authorList>
    </citation>
    <scope>NUCLEOTIDE SEQUENCE</scope>
</reference>
<dbReference type="UniPathway" id="UPA00705"/>
<evidence type="ECO:0000256" key="9">
    <source>
        <dbReference type="ARBA" id="ARBA00022448"/>
    </source>
</evidence>
<dbReference type="InterPro" id="IPR023616">
    <property type="entry name" value="Cyt_c_oxase-like_su1_dom"/>
</dbReference>
<dbReference type="GO" id="GO:0004129">
    <property type="term" value="F:cytochrome-c oxidase activity"/>
    <property type="evidence" value="ECO:0007669"/>
    <property type="project" value="UniProtKB-EC"/>
</dbReference>
<keyword evidence="9 24" id="KW-0813">Transport</keyword>
<evidence type="ECO:0000256" key="6">
    <source>
        <dbReference type="ARBA" id="ARBA00011164"/>
    </source>
</evidence>
<evidence type="ECO:0000256" key="8">
    <source>
        <dbReference type="ARBA" id="ARBA00015947"/>
    </source>
</evidence>
<keyword evidence="11 24" id="KW-0679">Respiratory chain</keyword>
<dbReference type="PROSITE" id="PS50855">
    <property type="entry name" value="COX1"/>
    <property type="match status" value="1"/>
</dbReference>
<keyword evidence="13 24" id="KW-0479">Metal-binding</keyword>
<comment type="pathway">
    <text evidence="4 24">Energy metabolism; oxidative phosphorylation.</text>
</comment>
<dbReference type="PANTHER" id="PTHR10422">
    <property type="entry name" value="CYTOCHROME C OXIDASE SUBUNIT 1"/>
    <property type="match status" value="1"/>
</dbReference>
<comment type="subcellular location">
    <subcellularLocation>
        <location evidence="3 24">Mitochondrion inner membrane</location>
        <topology evidence="3 24">Multi-pass membrane protein</topology>
    </subcellularLocation>
</comment>
<feature type="transmembrane region" description="Helical" evidence="25">
    <location>
        <begin position="183"/>
        <end position="210"/>
    </location>
</feature>
<dbReference type="FunFam" id="1.20.210.10:FF:000001">
    <property type="entry name" value="Cytochrome c oxidase subunit 1"/>
    <property type="match status" value="1"/>
</dbReference>
<comment type="cofactor">
    <cofactor evidence="1">
        <name>Cu cation</name>
        <dbReference type="ChEBI" id="CHEBI:23378"/>
    </cofactor>
</comment>
<feature type="domain" description="Cytochrome oxidase subunit I profile" evidence="26">
    <location>
        <begin position="1"/>
        <end position="512"/>
    </location>
</feature>
<keyword evidence="16" id="KW-1278">Translocase</keyword>
<dbReference type="AlphaFoldDB" id="A0A5B9XWP0"/>
<keyword evidence="19 24" id="KW-0408">Iron</keyword>
<keyword evidence="21 24" id="KW-0496">Mitochondrion</keyword>
<feature type="transmembrane region" description="Helical" evidence="25">
    <location>
        <begin position="267"/>
        <end position="291"/>
    </location>
</feature>
<evidence type="ECO:0000256" key="4">
    <source>
        <dbReference type="ARBA" id="ARBA00004673"/>
    </source>
</evidence>
<comment type="cofactor">
    <cofactor evidence="2">
        <name>heme</name>
        <dbReference type="ChEBI" id="CHEBI:30413"/>
    </cofactor>
</comment>
<evidence type="ECO:0000256" key="16">
    <source>
        <dbReference type="ARBA" id="ARBA00022967"/>
    </source>
</evidence>
<dbReference type="EC" id="7.1.1.9" evidence="7 24"/>
<evidence type="ECO:0000256" key="2">
    <source>
        <dbReference type="ARBA" id="ARBA00001971"/>
    </source>
</evidence>
<dbReference type="InterPro" id="IPR000883">
    <property type="entry name" value="Cyt_C_Oxase_1"/>
</dbReference>
<dbReference type="CTD" id="4512"/>
<organism evidence="27">
    <name type="scientific">Mesonemoura metafiligera</name>
    <dbReference type="NCBI Taxonomy" id="2605687"/>
    <lineage>
        <taxon>Eukaryota</taxon>
        <taxon>Metazoa</taxon>
        <taxon>Ecdysozoa</taxon>
        <taxon>Arthropoda</taxon>
        <taxon>Hexapoda</taxon>
        <taxon>Insecta</taxon>
        <taxon>Pterygota</taxon>
        <taxon>Neoptera</taxon>
        <taxon>Polyneoptera</taxon>
        <taxon>Plecoptera</taxon>
        <taxon>Nemouroidea</taxon>
        <taxon>Nemouridae</taxon>
        <taxon>Amphinemurinae</taxon>
        <taxon>Mesonemoura</taxon>
    </lineage>
</organism>
<dbReference type="InterPro" id="IPR033944">
    <property type="entry name" value="Cyt_c_oxase_su1_dom"/>
</dbReference>
<dbReference type="Gene3D" id="1.20.210.10">
    <property type="entry name" value="Cytochrome c oxidase-like, subunit I domain"/>
    <property type="match status" value="1"/>
</dbReference>
<evidence type="ECO:0000256" key="21">
    <source>
        <dbReference type="ARBA" id="ARBA00023128"/>
    </source>
</evidence>
<keyword evidence="17 24" id="KW-0249">Electron transport</keyword>
<evidence type="ECO:0000256" key="5">
    <source>
        <dbReference type="ARBA" id="ARBA00009578"/>
    </source>
</evidence>
<evidence type="ECO:0000256" key="18">
    <source>
        <dbReference type="ARBA" id="ARBA00022989"/>
    </source>
</evidence>
<evidence type="ECO:0000256" key="11">
    <source>
        <dbReference type="ARBA" id="ARBA00022660"/>
    </source>
</evidence>
<evidence type="ECO:0000256" key="1">
    <source>
        <dbReference type="ARBA" id="ARBA00001935"/>
    </source>
</evidence>
<evidence type="ECO:0000256" key="24">
    <source>
        <dbReference type="RuleBase" id="RU000369"/>
    </source>
</evidence>
<evidence type="ECO:0000256" key="3">
    <source>
        <dbReference type="ARBA" id="ARBA00004448"/>
    </source>
</evidence>
<dbReference type="SUPFAM" id="SSF81442">
    <property type="entry name" value="Cytochrome c oxidase subunit I-like"/>
    <property type="match status" value="1"/>
</dbReference>
<keyword evidence="15" id="KW-0460">Magnesium</keyword>
<evidence type="ECO:0000259" key="26">
    <source>
        <dbReference type="PROSITE" id="PS50855"/>
    </source>
</evidence>
<dbReference type="GeneID" id="41797698"/>
<feature type="transmembrane region" description="Helical" evidence="25">
    <location>
        <begin position="146"/>
        <end position="171"/>
    </location>
</feature>